<dbReference type="GO" id="GO:0006352">
    <property type="term" value="P:DNA-templated transcription initiation"/>
    <property type="evidence" value="ECO:0007669"/>
    <property type="project" value="InterPro"/>
</dbReference>
<organism evidence="7 8">
    <name type="scientific">Candidatus Odoribacter faecigallinarum</name>
    <dbReference type="NCBI Taxonomy" id="2838706"/>
    <lineage>
        <taxon>Bacteria</taxon>
        <taxon>Pseudomonadati</taxon>
        <taxon>Bacteroidota</taxon>
        <taxon>Bacteroidia</taxon>
        <taxon>Bacteroidales</taxon>
        <taxon>Odoribacteraceae</taxon>
        <taxon>Odoribacter</taxon>
    </lineage>
</organism>
<reference evidence="7" key="1">
    <citation type="journal article" date="2021" name="PeerJ">
        <title>Extensive microbial diversity within the chicken gut microbiome revealed by metagenomics and culture.</title>
        <authorList>
            <person name="Gilroy R."/>
            <person name="Ravi A."/>
            <person name="Getino M."/>
            <person name="Pursley I."/>
            <person name="Horton D.L."/>
            <person name="Alikhan N.F."/>
            <person name="Baker D."/>
            <person name="Gharbi K."/>
            <person name="Hall N."/>
            <person name="Watson M."/>
            <person name="Adriaenssens E.M."/>
            <person name="Foster-Nyarko E."/>
            <person name="Jarju S."/>
            <person name="Secka A."/>
            <person name="Antonio M."/>
            <person name="Oren A."/>
            <person name="Chaudhuri R.R."/>
            <person name="La Ragione R."/>
            <person name="Hildebrand F."/>
            <person name="Pallen M.J."/>
        </authorList>
    </citation>
    <scope>NUCLEOTIDE SEQUENCE</scope>
    <source>
        <strain evidence="7">23274</strain>
    </source>
</reference>
<dbReference type="SUPFAM" id="SSF88946">
    <property type="entry name" value="Sigma2 domain of RNA polymerase sigma factors"/>
    <property type="match status" value="1"/>
</dbReference>
<dbReference type="Gene3D" id="1.10.10.10">
    <property type="entry name" value="Winged helix-like DNA-binding domain superfamily/Winged helix DNA-binding domain"/>
    <property type="match status" value="1"/>
</dbReference>
<keyword evidence="2" id="KW-0805">Transcription regulation</keyword>
<evidence type="ECO:0000313" key="8">
    <source>
        <dbReference type="Proteomes" id="UP000824202"/>
    </source>
</evidence>
<gene>
    <name evidence="7" type="ORF">H9863_08790</name>
</gene>
<dbReference type="InterPro" id="IPR014284">
    <property type="entry name" value="RNA_pol_sigma-70_dom"/>
</dbReference>
<evidence type="ECO:0000256" key="3">
    <source>
        <dbReference type="ARBA" id="ARBA00023082"/>
    </source>
</evidence>
<sequence length="186" mass="21982">MEQGSNKSDREKFMKKVYDDYYQRLCFYASKYVEDMEDAKDIVQELFVRLWEGDMTFENEQALSSYLYSGVFHACLNFRTLNSIHERHHQEILYQQGAVDESNYVSGRIEHEVLWEVFQAVDDLPEESRKVFKLSYMEGHGIQEVADLLHISVHTVKSQRAYAKKLLKERLKDLYPVVLLICGMLH</sequence>
<keyword evidence="3" id="KW-0731">Sigma factor</keyword>
<dbReference type="PANTHER" id="PTHR43133:SF46">
    <property type="entry name" value="RNA POLYMERASE SIGMA-70 FACTOR ECF SUBFAMILY"/>
    <property type="match status" value="1"/>
</dbReference>
<proteinExistence type="inferred from homology"/>
<dbReference type="Proteomes" id="UP000824202">
    <property type="component" value="Unassembled WGS sequence"/>
</dbReference>
<dbReference type="AlphaFoldDB" id="A0A9D1V140"/>
<dbReference type="CDD" id="cd06171">
    <property type="entry name" value="Sigma70_r4"/>
    <property type="match status" value="1"/>
</dbReference>
<evidence type="ECO:0000259" key="5">
    <source>
        <dbReference type="Pfam" id="PF04542"/>
    </source>
</evidence>
<dbReference type="Pfam" id="PF04542">
    <property type="entry name" value="Sigma70_r2"/>
    <property type="match status" value="1"/>
</dbReference>
<dbReference type="NCBIfam" id="TIGR02985">
    <property type="entry name" value="Sig70_bacteroi1"/>
    <property type="match status" value="1"/>
</dbReference>
<protein>
    <submittedName>
        <fullName evidence="7">RNA polymerase sigma-70 factor</fullName>
    </submittedName>
</protein>
<evidence type="ECO:0000256" key="4">
    <source>
        <dbReference type="ARBA" id="ARBA00023163"/>
    </source>
</evidence>
<dbReference type="InterPro" id="IPR007627">
    <property type="entry name" value="RNA_pol_sigma70_r2"/>
</dbReference>
<evidence type="ECO:0000256" key="2">
    <source>
        <dbReference type="ARBA" id="ARBA00023015"/>
    </source>
</evidence>
<name>A0A9D1V140_9BACT</name>
<keyword evidence="4" id="KW-0804">Transcription</keyword>
<evidence type="ECO:0000256" key="1">
    <source>
        <dbReference type="ARBA" id="ARBA00010641"/>
    </source>
</evidence>
<dbReference type="Pfam" id="PF08281">
    <property type="entry name" value="Sigma70_r4_2"/>
    <property type="match status" value="1"/>
</dbReference>
<dbReference type="InterPro" id="IPR013325">
    <property type="entry name" value="RNA_pol_sigma_r2"/>
</dbReference>
<dbReference type="Gene3D" id="1.10.1740.10">
    <property type="match status" value="1"/>
</dbReference>
<dbReference type="PANTHER" id="PTHR43133">
    <property type="entry name" value="RNA POLYMERASE ECF-TYPE SIGMA FACTO"/>
    <property type="match status" value="1"/>
</dbReference>
<comment type="similarity">
    <text evidence="1">Belongs to the sigma-70 factor family. ECF subfamily.</text>
</comment>
<feature type="domain" description="RNA polymerase sigma factor 70 region 4 type 2" evidence="6">
    <location>
        <begin position="117"/>
        <end position="167"/>
    </location>
</feature>
<dbReference type="NCBIfam" id="TIGR02937">
    <property type="entry name" value="sigma70-ECF"/>
    <property type="match status" value="1"/>
</dbReference>
<dbReference type="GO" id="GO:0003677">
    <property type="term" value="F:DNA binding"/>
    <property type="evidence" value="ECO:0007669"/>
    <property type="project" value="InterPro"/>
</dbReference>
<dbReference type="InterPro" id="IPR014327">
    <property type="entry name" value="RNA_pol_sigma70_bacteroid"/>
</dbReference>
<evidence type="ECO:0000259" key="6">
    <source>
        <dbReference type="Pfam" id="PF08281"/>
    </source>
</evidence>
<feature type="domain" description="RNA polymerase sigma-70 region 2" evidence="5">
    <location>
        <begin position="18"/>
        <end position="78"/>
    </location>
</feature>
<dbReference type="InterPro" id="IPR039425">
    <property type="entry name" value="RNA_pol_sigma-70-like"/>
</dbReference>
<dbReference type="EMBL" id="DXFT01000171">
    <property type="protein sequence ID" value="HIX04190.1"/>
    <property type="molecule type" value="Genomic_DNA"/>
</dbReference>
<dbReference type="InterPro" id="IPR013324">
    <property type="entry name" value="RNA_pol_sigma_r3/r4-like"/>
</dbReference>
<accession>A0A9D1V140</accession>
<dbReference type="InterPro" id="IPR036388">
    <property type="entry name" value="WH-like_DNA-bd_sf"/>
</dbReference>
<dbReference type="GO" id="GO:0016987">
    <property type="term" value="F:sigma factor activity"/>
    <property type="evidence" value="ECO:0007669"/>
    <property type="project" value="UniProtKB-KW"/>
</dbReference>
<dbReference type="SUPFAM" id="SSF88659">
    <property type="entry name" value="Sigma3 and sigma4 domains of RNA polymerase sigma factors"/>
    <property type="match status" value="1"/>
</dbReference>
<reference evidence="7" key="2">
    <citation type="submission" date="2021-04" db="EMBL/GenBank/DDBJ databases">
        <authorList>
            <person name="Gilroy R."/>
        </authorList>
    </citation>
    <scope>NUCLEOTIDE SEQUENCE</scope>
    <source>
        <strain evidence="7">23274</strain>
    </source>
</reference>
<evidence type="ECO:0000313" key="7">
    <source>
        <dbReference type="EMBL" id="HIX04190.1"/>
    </source>
</evidence>
<dbReference type="InterPro" id="IPR013249">
    <property type="entry name" value="RNA_pol_sigma70_r4_t2"/>
</dbReference>
<comment type="caution">
    <text evidence="7">The sequence shown here is derived from an EMBL/GenBank/DDBJ whole genome shotgun (WGS) entry which is preliminary data.</text>
</comment>